<evidence type="ECO:0000313" key="2">
    <source>
        <dbReference type="EMBL" id="KAJ1153289.1"/>
    </source>
</evidence>
<proteinExistence type="predicted"/>
<keyword evidence="3" id="KW-1185">Reference proteome</keyword>
<feature type="compositionally biased region" description="Basic and acidic residues" evidence="1">
    <location>
        <begin position="1"/>
        <end position="49"/>
    </location>
</feature>
<evidence type="ECO:0000313" key="3">
    <source>
        <dbReference type="Proteomes" id="UP001066276"/>
    </source>
</evidence>
<reference evidence="2" key="1">
    <citation type="journal article" date="2022" name="bioRxiv">
        <title>Sequencing and chromosome-scale assembly of the giantPleurodeles waltlgenome.</title>
        <authorList>
            <person name="Brown T."/>
            <person name="Elewa A."/>
            <person name="Iarovenko S."/>
            <person name="Subramanian E."/>
            <person name="Araus A.J."/>
            <person name="Petzold A."/>
            <person name="Susuki M."/>
            <person name="Suzuki K.-i.T."/>
            <person name="Hayashi T."/>
            <person name="Toyoda A."/>
            <person name="Oliveira C."/>
            <person name="Osipova E."/>
            <person name="Leigh N.D."/>
            <person name="Simon A."/>
            <person name="Yun M.H."/>
        </authorList>
    </citation>
    <scope>NUCLEOTIDE SEQUENCE</scope>
    <source>
        <strain evidence="2">20211129_DDA</strain>
        <tissue evidence="2">Liver</tissue>
    </source>
</reference>
<protein>
    <submittedName>
        <fullName evidence="2">Uncharacterized protein</fullName>
    </submittedName>
</protein>
<feature type="region of interest" description="Disordered" evidence="1">
    <location>
        <begin position="1"/>
        <end position="99"/>
    </location>
</feature>
<accession>A0AAV7RQ51</accession>
<gene>
    <name evidence="2" type="ORF">NDU88_006050</name>
</gene>
<name>A0AAV7RQ51_PLEWA</name>
<comment type="caution">
    <text evidence="2">The sequence shown here is derived from an EMBL/GenBank/DDBJ whole genome shotgun (WGS) entry which is preliminary data.</text>
</comment>
<dbReference type="EMBL" id="JANPWB010000009">
    <property type="protein sequence ID" value="KAJ1153289.1"/>
    <property type="molecule type" value="Genomic_DNA"/>
</dbReference>
<dbReference type="Proteomes" id="UP001066276">
    <property type="component" value="Chromosome 5"/>
</dbReference>
<dbReference type="AlphaFoldDB" id="A0AAV7RQ51"/>
<organism evidence="2 3">
    <name type="scientific">Pleurodeles waltl</name>
    <name type="common">Iberian ribbed newt</name>
    <dbReference type="NCBI Taxonomy" id="8319"/>
    <lineage>
        <taxon>Eukaryota</taxon>
        <taxon>Metazoa</taxon>
        <taxon>Chordata</taxon>
        <taxon>Craniata</taxon>
        <taxon>Vertebrata</taxon>
        <taxon>Euteleostomi</taxon>
        <taxon>Amphibia</taxon>
        <taxon>Batrachia</taxon>
        <taxon>Caudata</taxon>
        <taxon>Salamandroidea</taxon>
        <taxon>Salamandridae</taxon>
        <taxon>Pleurodelinae</taxon>
        <taxon>Pleurodeles</taxon>
    </lineage>
</organism>
<evidence type="ECO:0000256" key="1">
    <source>
        <dbReference type="SAM" id="MobiDB-lite"/>
    </source>
</evidence>
<feature type="compositionally biased region" description="Basic and acidic residues" evidence="1">
    <location>
        <begin position="59"/>
        <end position="87"/>
    </location>
</feature>
<sequence length="162" mass="19271">MGSEENRRKMDSKWAVKKNEGRWTTEEEQKNEGKWTPKEEQKTKEDGQQRKSRKRRKMDNRGRAQNEGKWAPEEEQKTKEKWTERGQQRKTRSAVFLSVPPPHTSRWPFRNANVPTAVFSLHKSSGLFTRRARRLKYLRFSQTGRIQPFCSTSSSHLCLLHR</sequence>